<proteinExistence type="predicted"/>
<comment type="caution">
    <text evidence="1">The sequence shown here is derived from an EMBL/GenBank/DDBJ whole genome shotgun (WGS) entry which is preliminary data.</text>
</comment>
<evidence type="ECO:0000313" key="1">
    <source>
        <dbReference type="EMBL" id="MYL84889.1"/>
    </source>
</evidence>
<gene>
    <name evidence="1" type="ORF">GTA51_17395</name>
</gene>
<keyword evidence="2" id="KW-1185">Reference proteome</keyword>
<dbReference type="RefSeq" id="WP_160963333.1">
    <property type="nucleotide sequence ID" value="NZ_WVUD01000046.1"/>
</dbReference>
<sequence>MTNQEITINRGDVIGKVYFYKVCDEDWCGCFDEKIDHAGKKTFLDKKFEHRATTDDFEEPMNDLGKQWV</sequence>
<dbReference type="Proteomes" id="UP000482487">
    <property type="component" value="Unassembled WGS sequence"/>
</dbReference>
<organism evidence="1 2">
    <name type="scientific">Solidesulfovibrio aerotolerans</name>
    <dbReference type="NCBI Taxonomy" id="295255"/>
    <lineage>
        <taxon>Bacteria</taxon>
        <taxon>Pseudomonadati</taxon>
        <taxon>Thermodesulfobacteriota</taxon>
        <taxon>Desulfovibrionia</taxon>
        <taxon>Desulfovibrionales</taxon>
        <taxon>Desulfovibrionaceae</taxon>
        <taxon>Solidesulfovibrio</taxon>
    </lineage>
</organism>
<evidence type="ECO:0000313" key="2">
    <source>
        <dbReference type="Proteomes" id="UP000482487"/>
    </source>
</evidence>
<name>A0A7C9ML74_9BACT</name>
<dbReference type="EMBL" id="WVUD01000046">
    <property type="protein sequence ID" value="MYL84889.1"/>
    <property type="molecule type" value="Genomic_DNA"/>
</dbReference>
<protein>
    <submittedName>
        <fullName evidence="1">Uncharacterized protein</fullName>
    </submittedName>
</protein>
<dbReference type="AlphaFoldDB" id="A0A7C9ML74"/>
<reference evidence="1 2" key="1">
    <citation type="submission" date="2020-01" db="EMBL/GenBank/DDBJ databases">
        <title>Genome sequence of Desulfovibrio aerotolerans DSM 16695(T).</title>
        <authorList>
            <person name="Karnachuk O."/>
            <person name="Avakyan M."/>
            <person name="Mardanov A."/>
            <person name="Kadnikov V."/>
            <person name="Ravin N."/>
        </authorList>
    </citation>
    <scope>NUCLEOTIDE SEQUENCE [LARGE SCALE GENOMIC DNA]</scope>
    <source>
        <strain evidence="1 2">DSM 16695</strain>
    </source>
</reference>
<accession>A0A7C9ML74</accession>